<sequence>MAGDTTPGVRRVLGGLAVAAGVAALARAAWSIPVEMGARRSAIRPFAAASPHWRSGTFHNAEPAHPGPTAPPWRIAARFATRGRVGKPPTPIPVVAPQFPDTVADLAVTWLGHASALIEIDGATVLADPVWSERVSPSTVVGPARLHPVPSGLDELPRLDAVVISHDHYDHLDRRTLLALRDLQEVPFVVPVGVGAHLRRWGIAEQRIVELDWDDSVELGGIRLTCTPARHFSGRGLTRNPTLWSSWVLAGPQHRVFFGGDTGYTRQFAEIGDRYGPFDVTVLPVGAYDEMWHEIHMDPEEAVRAHRDLRGGLLLPIHWATFDLAFHPWVEPATRLVSAARDADVPVLIPRPGERTEIDDARPVGIVGLREQPDSVSPWWITVAAGRAD</sequence>
<dbReference type="RefSeq" id="WP_010836957.1">
    <property type="nucleotide sequence ID" value="NZ_APMY01000027.1"/>
</dbReference>
<reference evidence="2 3" key="1">
    <citation type="journal article" date="2013" name="Genome Announc.">
        <title>Draft Genome Sequence of Rhodococcus rhodnii Strain LMG5362, a Symbiont of Rhodnius prolixus (Hemiptera, Reduviidae, Triatominae), the Principle Vector of Trypanosoma cruzi.</title>
        <authorList>
            <person name="Pachebat J.A."/>
            <person name="van Keulen G."/>
            <person name="Whitten M.M."/>
            <person name="Girdwood S."/>
            <person name="Del Sol R."/>
            <person name="Dyson P.J."/>
            <person name="Facey P.D."/>
        </authorList>
    </citation>
    <scope>NUCLEOTIDE SEQUENCE [LARGE SCALE GENOMIC DNA]</scope>
    <source>
        <strain evidence="2 3">LMG 5362</strain>
    </source>
</reference>
<dbReference type="Pfam" id="PF12706">
    <property type="entry name" value="Lactamase_B_2"/>
    <property type="match status" value="1"/>
</dbReference>
<feature type="domain" description="Metallo-beta-lactamase" evidence="1">
    <location>
        <begin position="124"/>
        <end position="319"/>
    </location>
</feature>
<dbReference type="Gene3D" id="3.60.15.10">
    <property type="entry name" value="Ribonuclease Z/Hydroxyacylglutathione hydrolase-like"/>
    <property type="match status" value="1"/>
</dbReference>
<dbReference type="Proteomes" id="UP000013525">
    <property type="component" value="Unassembled WGS sequence"/>
</dbReference>
<dbReference type="eggNOG" id="COG2220">
    <property type="taxonomic scope" value="Bacteria"/>
</dbReference>
<proteinExistence type="predicted"/>
<dbReference type="InterPro" id="IPR001279">
    <property type="entry name" value="Metallo-B-lactamas"/>
</dbReference>
<dbReference type="GO" id="GO:0005737">
    <property type="term" value="C:cytoplasm"/>
    <property type="evidence" value="ECO:0007669"/>
    <property type="project" value="TreeGrafter"/>
</dbReference>
<keyword evidence="3" id="KW-1185">Reference proteome</keyword>
<gene>
    <name evidence="2" type="ORF">Rrhod_0884</name>
</gene>
<evidence type="ECO:0000313" key="3">
    <source>
        <dbReference type="Proteomes" id="UP000013525"/>
    </source>
</evidence>
<protein>
    <recommendedName>
        <fullName evidence="1">Metallo-beta-lactamase domain-containing protein</fullName>
    </recommendedName>
</protein>
<evidence type="ECO:0000313" key="2">
    <source>
        <dbReference type="EMBL" id="EOM77732.1"/>
    </source>
</evidence>
<name>R7WQY6_9NOCA</name>
<accession>R7WQY6</accession>
<dbReference type="InterPro" id="IPR036866">
    <property type="entry name" value="RibonucZ/Hydroxyglut_hydro"/>
</dbReference>
<comment type="caution">
    <text evidence="2">The sequence shown here is derived from an EMBL/GenBank/DDBJ whole genome shotgun (WGS) entry which is preliminary data.</text>
</comment>
<dbReference type="AlphaFoldDB" id="R7WQY6"/>
<dbReference type="PANTHER" id="PTHR15032:SF4">
    <property type="entry name" value="N-ACYL-PHOSPHATIDYLETHANOLAMINE-HYDROLYZING PHOSPHOLIPASE D"/>
    <property type="match status" value="1"/>
</dbReference>
<dbReference type="PATRIC" id="fig|1273125.3.peg.856"/>
<organism evidence="2 3">
    <name type="scientific">Rhodococcus rhodnii LMG 5362</name>
    <dbReference type="NCBI Taxonomy" id="1273125"/>
    <lineage>
        <taxon>Bacteria</taxon>
        <taxon>Bacillati</taxon>
        <taxon>Actinomycetota</taxon>
        <taxon>Actinomycetes</taxon>
        <taxon>Mycobacteriales</taxon>
        <taxon>Nocardiaceae</taxon>
        <taxon>Rhodococcus</taxon>
    </lineage>
</organism>
<dbReference type="EMBL" id="APMY01000027">
    <property type="protein sequence ID" value="EOM77732.1"/>
    <property type="molecule type" value="Genomic_DNA"/>
</dbReference>
<evidence type="ECO:0000259" key="1">
    <source>
        <dbReference type="Pfam" id="PF12706"/>
    </source>
</evidence>
<dbReference type="SUPFAM" id="SSF56281">
    <property type="entry name" value="Metallo-hydrolase/oxidoreductase"/>
    <property type="match status" value="1"/>
</dbReference>
<dbReference type="PANTHER" id="PTHR15032">
    <property type="entry name" value="N-ACYL-PHOSPHATIDYLETHANOLAMINE-HYDROLYZING PHOSPHOLIPASE D"/>
    <property type="match status" value="1"/>
</dbReference>